<sequence>MQRHSRSASSGSPAAPAAPASPRRPRRRAAPFLASVRFLDGSRNVYEVSNAKDVADARRMILEELSNVAAAMIVVRD</sequence>
<protein>
    <submittedName>
        <fullName evidence="2">Uncharacterized protein</fullName>
    </submittedName>
</protein>
<feature type="region of interest" description="Disordered" evidence="1">
    <location>
        <begin position="1"/>
        <end position="27"/>
    </location>
</feature>
<feature type="compositionally biased region" description="Low complexity" evidence="1">
    <location>
        <begin position="7"/>
        <end position="21"/>
    </location>
</feature>
<proteinExistence type="predicted"/>
<gene>
    <name evidence="2" type="ORF">EV678_2014</name>
</gene>
<reference evidence="2 3" key="1">
    <citation type="submission" date="2019-02" db="EMBL/GenBank/DDBJ databases">
        <title>Genomic Encyclopedia of Type Strains, Phase IV (KMG-IV): sequencing the most valuable type-strain genomes for metagenomic binning, comparative biology and taxonomic classification.</title>
        <authorList>
            <person name="Goeker M."/>
        </authorList>
    </citation>
    <scope>NUCLEOTIDE SEQUENCE [LARGE SCALE GENOMIC DNA]</scope>
    <source>
        <strain evidence="2 3">DSM 21223</strain>
    </source>
</reference>
<keyword evidence="3" id="KW-1185">Reference proteome</keyword>
<comment type="caution">
    <text evidence="2">The sequence shown here is derived from an EMBL/GenBank/DDBJ whole genome shotgun (WGS) entry which is preliminary data.</text>
</comment>
<dbReference type="Proteomes" id="UP000292136">
    <property type="component" value="Unassembled WGS sequence"/>
</dbReference>
<dbReference type="EMBL" id="SHKM01000002">
    <property type="protein sequence ID" value="RZT76142.1"/>
    <property type="molecule type" value="Genomic_DNA"/>
</dbReference>
<evidence type="ECO:0000313" key="2">
    <source>
        <dbReference type="EMBL" id="RZT76142.1"/>
    </source>
</evidence>
<evidence type="ECO:0000313" key="3">
    <source>
        <dbReference type="Proteomes" id="UP000292136"/>
    </source>
</evidence>
<organism evidence="2 3">
    <name type="scientific">Azospira oryzae</name>
    <dbReference type="NCBI Taxonomy" id="146939"/>
    <lineage>
        <taxon>Bacteria</taxon>
        <taxon>Pseudomonadati</taxon>
        <taxon>Pseudomonadota</taxon>
        <taxon>Betaproteobacteria</taxon>
        <taxon>Rhodocyclales</taxon>
        <taxon>Rhodocyclaceae</taxon>
        <taxon>Azospira</taxon>
    </lineage>
</organism>
<accession>A0ABY0ILS5</accession>
<evidence type="ECO:0000256" key="1">
    <source>
        <dbReference type="SAM" id="MobiDB-lite"/>
    </source>
</evidence>
<name>A0ABY0ILS5_9RHOO</name>